<dbReference type="GO" id="GO:0005096">
    <property type="term" value="F:GTPase activator activity"/>
    <property type="evidence" value="ECO:0007669"/>
    <property type="project" value="UniProtKB-KW"/>
</dbReference>
<dbReference type="GO" id="GO:0007165">
    <property type="term" value="P:signal transduction"/>
    <property type="evidence" value="ECO:0007669"/>
    <property type="project" value="InterPro"/>
</dbReference>
<accession>A0A1B7TD55</accession>
<dbReference type="PANTHER" id="PTHR15228:SF25">
    <property type="entry name" value="F-BAR DOMAIN-CONTAINING PROTEIN"/>
    <property type="match status" value="1"/>
</dbReference>
<dbReference type="SMART" id="SM00324">
    <property type="entry name" value="RhoGAP"/>
    <property type="match status" value="1"/>
</dbReference>
<name>A0A1B7TD55_9ASCO</name>
<proteinExistence type="predicted"/>
<dbReference type="SUPFAM" id="SSF48350">
    <property type="entry name" value="GTPase activation domain, GAP"/>
    <property type="match status" value="1"/>
</dbReference>
<dbReference type="Proteomes" id="UP000092321">
    <property type="component" value="Unassembled WGS sequence"/>
</dbReference>
<feature type="domain" description="Rho-GAP" evidence="2">
    <location>
        <begin position="17"/>
        <end position="217"/>
    </location>
</feature>
<evidence type="ECO:0000313" key="4">
    <source>
        <dbReference type="Proteomes" id="UP000092321"/>
    </source>
</evidence>
<reference evidence="4" key="1">
    <citation type="journal article" date="2016" name="Proc. Natl. Acad. Sci. U.S.A.">
        <title>Comparative genomics of biotechnologically important yeasts.</title>
        <authorList>
            <person name="Riley R."/>
            <person name="Haridas S."/>
            <person name="Wolfe K.H."/>
            <person name="Lopes M.R."/>
            <person name="Hittinger C.T."/>
            <person name="Goeker M."/>
            <person name="Salamov A.A."/>
            <person name="Wisecaver J.H."/>
            <person name="Long T.M."/>
            <person name="Calvey C.H."/>
            <person name="Aerts A.L."/>
            <person name="Barry K.W."/>
            <person name="Choi C."/>
            <person name="Clum A."/>
            <person name="Coughlan A.Y."/>
            <person name="Deshpande S."/>
            <person name="Douglass A.P."/>
            <person name="Hanson S.J."/>
            <person name="Klenk H.-P."/>
            <person name="LaButti K.M."/>
            <person name="Lapidus A."/>
            <person name="Lindquist E.A."/>
            <person name="Lipzen A.M."/>
            <person name="Meier-Kolthoff J.P."/>
            <person name="Ohm R.A."/>
            <person name="Otillar R.P."/>
            <person name="Pangilinan J.L."/>
            <person name="Peng Y."/>
            <person name="Rokas A."/>
            <person name="Rosa C.A."/>
            <person name="Scheuner C."/>
            <person name="Sibirny A.A."/>
            <person name="Slot J.C."/>
            <person name="Stielow J.B."/>
            <person name="Sun H."/>
            <person name="Kurtzman C.P."/>
            <person name="Blackwell M."/>
            <person name="Grigoriev I.V."/>
            <person name="Jeffries T.W."/>
        </authorList>
    </citation>
    <scope>NUCLEOTIDE SEQUENCE [LARGE SCALE GENOMIC DNA]</scope>
    <source>
        <strain evidence="4">NRRL Y-1626</strain>
    </source>
</reference>
<keyword evidence="4" id="KW-1185">Reference proteome</keyword>
<feature type="non-terminal residue" evidence="3">
    <location>
        <position position="217"/>
    </location>
</feature>
<dbReference type="InterPro" id="IPR008936">
    <property type="entry name" value="Rho_GTPase_activation_prot"/>
</dbReference>
<sequence>ESNKIFNKPLKECISLASAEVVLQSENVSFGKIPLIIAKCGSILKKHALSEPGIFRIAGNTKKIKLLQTIFSTPPKYGQDWKFEEDILPHGFRQFSVHDVSGILRRFLNNMSEPLIPLDCYNKFRNHLANQRTLIKQIRICLKKFEIYIREGLEDCNKQTLLYLLDLLFLFSQHSDKNLMDAKNLAAIFQPSILSHPEHDMNPKEYELSRIVLEFLI</sequence>
<evidence type="ECO:0000256" key="1">
    <source>
        <dbReference type="ARBA" id="ARBA00022468"/>
    </source>
</evidence>
<dbReference type="PROSITE" id="PS50238">
    <property type="entry name" value="RHOGAP"/>
    <property type="match status" value="1"/>
</dbReference>
<dbReference type="InterPro" id="IPR000198">
    <property type="entry name" value="RhoGAP_dom"/>
</dbReference>
<dbReference type="AlphaFoldDB" id="A0A1B7TD55"/>
<dbReference type="OrthoDB" id="3971825at2759"/>
<evidence type="ECO:0000259" key="2">
    <source>
        <dbReference type="PROSITE" id="PS50238"/>
    </source>
</evidence>
<dbReference type="Gene3D" id="1.10.555.10">
    <property type="entry name" value="Rho GTPase activation protein"/>
    <property type="match status" value="1"/>
</dbReference>
<dbReference type="PANTHER" id="PTHR15228">
    <property type="entry name" value="SPERMATHECAL PHYSIOLOGY VARIANT"/>
    <property type="match status" value="1"/>
</dbReference>
<keyword evidence="1" id="KW-0343">GTPase activation</keyword>
<gene>
    <name evidence="3" type="ORF">HANVADRAFT_12021</name>
</gene>
<feature type="non-terminal residue" evidence="3">
    <location>
        <position position="1"/>
    </location>
</feature>
<dbReference type="InterPro" id="IPR051025">
    <property type="entry name" value="RhoGAP"/>
</dbReference>
<comment type="caution">
    <text evidence="3">The sequence shown here is derived from an EMBL/GenBank/DDBJ whole genome shotgun (WGS) entry which is preliminary data.</text>
</comment>
<dbReference type="EMBL" id="LXPE01000015">
    <property type="protein sequence ID" value="OBA26605.1"/>
    <property type="molecule type" value="Genomic_DNA"/>
</dbReference>
<evidence type="ECO:0000313" key="3">
    <source>
        <dbReference type="EMBL" id="OBA26605.1"/>
    </source>
</evidence>
<dbReference type="GO" id="GO:0060237">
    <property type="term" value="P:regulation of fungal-type cell wall organization"/>
    <property type="evidence" value="ECO:0007669"/>
    <property type="project" value="TreeGrafter"/>
</dbReference>
<protein>
    <submittedName>
        <fullName evidence="3">RhoGAP-domain-containing protein</fullName>
    </submittedName>
</protein>
<organism evidence="3 4">
    <name type="scientific">Hanseniaspora valbyensis NRRL Y-1626</name>
    <dbReference type="NCBI Taxonomy" id="766949"/>
    <lineage>
        <taxon>Eukaryota</taxon>
        <taxon>Fungi</taxon>
        <taxon>Dikarya</taxon>
        <taxon>Ascomycota</taxon>
        <taxon>Saccharomycotina</taxon>
        <taxon>Saccharomycetes</taxon>
        <taxon>Saccharomycodales</taxon>
        <taxon>Saccharomycodaceae</taxon>
        <taxon>Hanseniaspora</taxon>
    </lineage>
</organism>
<dbReference type="Pfam" id="PF00620">
    <property type="entry name" value="RhoGAP"/>
    <property type="match status" value="1"/>
</dbReference>
<dbReference type="GO" id="GO:0005938">
    <property type="term" value="C:cell cortex"/>
    <property type="evidence" value="ECO:0007669"/>
    <property type="project" value="TreeGrafter"/>
</dbReference>